<dbReference type="AlphaFoldDB" id="A0AA40LGN0"/>
<evidence type="ECO:0000259" key="1">
    <source>
        <dbReference type="Pfam" id="PF20518"/>
    </source>
</evidence>
<evidence type="ECO:0000313" key="3">
    <source>
        <dbReference type="Proteomes" id="UP001177744"/>
    </source>
</evidence>
<sequence>MFFLLHQVFEDPKLNTLMGEGIHSHCGPLSSVGKDPSGSTFTWDLKLEIYLDHNYRDYTVLFRTTEHVCTIDR</sequence>
<feature type="domain" description="Anaphase-promoting complex subunit 1 middle" evidence="1">
    <location>
        <begin position="1"/>
        <end position="72"/>
    </location>
</feature>
<keyword evidence="3" id="KW-1185">Reference proteome</keyword>
<protein>
    <recommendedName>
        <fullName evidence="1">Anaphase-promoting complex subunit 1 middle domain-containing protein</fullName>
    </recommendedName>
</protein>
<name>A0AA40LGN0_CNENI</name>
<dbReference type="Pfam" id="PF20518">
    <property type="entry name" value="Apc1_MidN"/>
    <property type="match status" value="1"/>
</dbReference>
<comment type="caution">
    <text evidence="2">The sequence shown here is derived from an EMBL/GenBank/DDBJ whole genome shotgun (WGS) entry which is preliminary data.</text>
</comment>
<evidence type="ECO:0000313" key="2">
    <source>
        <dbReference type="EMBL" id="KAK1332851.1"/>
    </source>
</evidence>
<dbReference type="EMBL" id="JAULJE010000017">
    <property type="protein sequence ID" value="KAK1332851.1"/>
    <property type="molecule type" value="Genomic_DNA"/>
</dbReference>
<organism evidence="2 3">
    <name type="scientific">Cnephaeus nilssonii</name>
    <name type="common">Northern bat</name>
    <name type="synonym">Eptesicus nilssonii</name>
    <dbReference type="NCBI Taxonomy" id="3371016"/>
    <lineage>
        <taxon>Eukaryota</taxon>
        <taxon>Metazoa</taxon>
        <taxon>Chordata</taxon>
        <taxon>Craniata</taxon>
        <taxon>Vertebrata</taxon>
        <taxon>Euteleostomi</taxon>
        <taxon>Mammalia</taxon>
        <taxon>Eutheria</taxon>
        <taxon>Laurasiatheria</taxon>
        <taxon>Chiroptera</taxon>
        <taxon>Yangochiroptera</taxon>
        <taxon>Vespertilionidae</taxon>
        <taxon>Cnephaeus</taxon>
    </lineage>
</organism>
<dbReference type="InterPro" id="IPR046794">
    <property type="entry name" value="Apc1_MidN"/>
</dbReference>
<feature type="non-terminal residue" evidence="2">
    <location>
        <position position="73"/>
    </location>
</feature>
<accession>A0AA40LGN0</accession>
<proteinExistence type="predicted"/>
<dbReference type="Proteomes" id="UP001177744">
    <property type="component" value="Unassembled WGS sequence"/>
</dbReference>
<reference evidence="2" key="1">
    <citation type="submission" date="2023-06" db="EMBL/GenBank/DDBJ databases">
        <title>Reference genome for the Northern bat (Eptesicus nilssonii), a most northern bat species.</title>
        <authorList>
            <person name="Laine V.N."/>
            <person name="Pulliainen A.T."/>
            <person name="Lilley T.M."/>
        </authorList>
    </citation>
    <scope>NUCLEOTIDE SEQUENCE</scope>
    <source>
        <strain evidence="2">BLF_Eptnil</strain>
        <tissue evidence="2">Kidney</tissue>
    </source>
</reference>
<gene>
    <name evidence="2" type="ORF">QTO34_006382</name>
</gene>